<proteinExistence type="predicted"/>
<comment type="caution">
    <text evidence="1">The sequence shown here is derived from an EMBL/GenBank/DDBJ whole genome shotgun (WGS) entry which is preliminary data.</text>
</comment>
<reference evidence="1 2" key="1">
    <citation type="submission" date="2016-08" db="EMBL/GenBank/DDBJ databases">
        <authorList>
            <person name="Loux V."/>
            <person name="Rue O."/>
        </authorList>
    </citation>
    <scope>NUCLEOTIDE SEQUENCE [LARGE SCALE GENOMIC DNA]</scope>
    <source>
        <strain evidence="1 2">AFSSA_08CEB44bac</strain>
    </source>
</reference>
<evidence type="ECO:0000313" key="1">
    <source>
        <dbReference type="EMBL" id="SCL85825.1"/>
    </source>
</evidence>
<dbReference type="Proteomes" id="UP000242164">
    <property type="component" value="Unassembled WGS sequence"/>
</dbReference>
<evidence type="ECO:0000313" key="2">
    <source>
        <dbReference type="Proteomes" id="UP000242164"/>
    </source>
</evidence>
<dbReference type="EMBL" id="FMIK01000017">
    <property type="protein sequence ID" value="SCL85825.1"/>
    <property type="molecule type" value="Genomic_DNA"/>
</dbReference>
<sequence>MNLYFKIDIIIVKIALNEMDGYFVYLLPQSRYERLSANT</sequence>
<accession>A0AAX2CDR5</accession>
<name>A0AAX2CDR5_9BACI</name>
<dbReference type="AlphaFoldDB" id="A0AAX2CDR5"/>
<protein>
    <submittedName>
        <fullName evidence="1">Uncharacterized protein</fullName>
    </submittedName>
</protein>
<organism evidence="1 2">
    <name type="scientific">Bacillus cytotoxicus</name>
    <dbReference type="NCBI Taxonomy" id="580165"/>
    <lineage>
        <taxon>Bacteria</taxon>
        <taxon>Bacillati</taxon>
        <taxon>Bacillota</taxon>
        <taxon>Bacilli</taxon>
        <taxon>Bacillales</taxon>
        <taxon>Bacillaceae</taxon>
        <taxon>Bacillus</taxon>
        <taxon>Bacillus cereus group</taxon>
    </lineage>
</organism>
<gene>
    <name evidence="1" type="ORF">BCB44BAC_00833</name>
</gene>